<name>A0ABX0MYN1_9BURK</name>
<organism evidence="2 3">
    <name type="scientific">Massilia genomosp. 1</name>
    <dbReference type="NCBI Taxonomy" id="2609280"/>
    <lineage>
        <taxon>Bacteria</taxon>
        <taxon>Pseudomonadati</taxon>
        <taxon>Pseudomonadota</taxon>
        <taxon>Betaproteobacteria</taxon>
        <taxon>Burkholderiales</taxon>
        <taxon>Oxalobacteraceae</taxon>
        <taxon>Telluria group</taxon>
        <taxon>Massilia</taxon>
    </lineage>
</organism>
<dbReference type="EMBL" id="WHJF01000099">
    <property type="protein sequence ID" value="NHZ65815.1"/>
    <property type="molecule type" value="Genomic_DNA"/>
</dbReference>
<evidence type="ECO:0000256" key="1">
    <source>
        <dbReference type="SAM" id="Phobius"/>
    </source>
</evidence>
<comment type="caution">
    <text evidence="2">The sequence shown here is derived from an EMBL/GenBank/DDBJ whole genome shotgun (WGS) entry which is preliminary data.</text>
</comment>
<keyword evidence="1" id="KW-1133">Transmembrane helix</keyword>
<dbReference type="Proteomes" id="UP000610594">
    <property type="component" value="Unassembled WGS sequence"/>
</dbReference>
<evidence type="ECO:0000313" key="3">
    <source>
        <dbReference type="Proteomes" id="UP000610594"/>
    </source>
</evidence>
<protein>
    <submittedName>
        <fullName evidence="2">Uncharacterized protein</fullName>
    </submittedName>
</protein>
<reference evidence="2 3" key="1">
    <citation type="submission" date="2019-10" db="EMBL/GenBank/DDBJ databases">
        <title>Taxonomy of Antarctic Massilia spp.: description of Massilia rubra sp. nov., Massilia aquatica sp. nov., Massilia mucilaginosa sp. nov., Massilia frigida sp. nov. isolated from streams, lakes and regoliths.</title>
        <authorList>
            <person name="Holochova P."/>
            <person name="Sedlacek I."/>
            <person name="Kralova S."/>
            <person name="Maslanova I."/>
            <person name="Busse H.-J."/>
            <person name="Stankova E."/>
            <person name="Vrbovska V."/>
            <person name="Kovarovic V."/>
            <person name="Bartak M."/>
            <person name="Svec P."/>
            <person name="Pantucek R."/>
        </authorList>
    </citation>
    <scope>NUCLEOTIDE SEQUENCE [LARGE SCALE GENOMIC DNA]</scope>
    <source>
        <strain evidence="2 3">CCM 8694</strain>
    </source>
</reference>
<keyword evidence="1" id="KW-0472">Membrane</keyword>
<feature type="transmembrane region" description="Helical" evidence="1">
    <location>
        <begin position="103"/>
        <end position="126"/>
    </location>
</feature>
<sequence length="180" mass="20325">MHISQHPTHTLDLRVRELRQLFNSLDPTPFLNKDLDRACEAFIENWALSLPHDCHLHLTIHIDEPVAAEEAGALVGDAIHNYYGYKIGLVRGELSQLLRVGRLSLVIGLVFVAACLLLAEAITSLIPGPTAKIARESLTIIGWVAMWRPVQIFLYDWWPLKGRIKVFDNLRFARVSVVLT</sequence>
<evidence type="ECO:0000313" key="2">
    <source>
        <dbReference type="EMBL" id="NHZ65815.1"/>
    </source>
</evidence>
<keyword evidence="1" id="KW-0812">Transmembrane</keyword>
<dbReference type="RefSeq" id="WP_167239745.1">
    <property type="nucleotide sequence ID" value="NZ_WHJF01000099.1"/>
</dbReference>
<accession>A0ABX0MYN1</accession>
<proteinExistence type="predicted"/>
<keyword evidence="3" id="KW-1185">Reference proteome</keyword>
<gene>
    <name evidence="2" type="ORF">F1735_26535</name>
</gene>